<dbReference type="GO" id="GO:0005737">
    <property type="term" value="C:cytoplasm"/>
    <property type="evidence" value="ECO:0007669"/>
    <property type="project" value="UniProtKB-SubCell"/>
</dbReference>
<dbReference type="SMART" id="SM00271">
    <property type="entry name" value="DnaJ"/>
    <property type="match status" value="1"/>
</dbReference>
<keyword evidence="3" id="KW-0963">Cytoplasm</keyword>
<accession>B7FQ75</accession>
<dbReference type="eggNOG" id="KOG0691">
    <property type="taxonomic scope" value="Eukaryota"/>
</dbReference>
<feature type="compositionally biased region" description="Low complexity" evidence="6">
    <location>
        <begin position="87"/>
        <end position="96"/>
    </location>
</feature>
<feature type="compositionally biased region" description="Basic and acidic residues" evidence="6">
    <location>
        <begin position="72"/>
        <end position="86"/>
    </location>
</feature>
<dbReference type="InterPro" id="IPR001623">
    <property type="entry name" value="DnaJ_domain"/>
</dbReference>
<dbReference type="InterPro" id="IPR012677">
    <property type="entry name" value="Nucleotide-bd_a/b_plait_sf"/>
</dbReference>
<dbReference type="SUPFAM" id="SSF46565">
    <property type="entry name" value="Chaperone J-domain"/>
    <property type="match status" value="1"/>
</dbReference>
<evidence type="ECO:0000313" key="8">
    <source>
        <dbReference type="EMBL" id="EEC51294.1"/>
    </source>
</evidence>
<protein>
    <recommendedName>
        <fullName evidence="7">J domain-containing protein</fullName>
    </recommendedName>
</protein>
<dbReference type="Pfam" id="PF00226">
    <property type="entry name" value="DnaJ"/>
    <property type="match status" value="1"/>
</dbReference>
<feature type="compositionally biased region" description="Basic and acidic residues" evidence="6">
    <location>
        <begin position="284"/>
        <end position="326"/>
    </location>
</feature>
<evidence type="ECO:0000256" key="5">
    <source>
        <dbReference type="ARBA" id="ARBA00023242"/>
    </source>
</evidence>
<feature type="region of interest" description="Disordered" evidence="6">
    <location>
        <begin position="258"/>
        <end position="326"/>
    </location>
</feature>
<feature type="compositionally biased region" description="Basic and acidic residues" evidence="6">
    <location>
        <begin position="135"/>
        <end position="170"/>
    </location>
</feature>
<evidence type="ECO:0000259" key="7">
    <source>
        <dbReference type="PROSITE" id="PS50076"/>
    </source>
</evidence>
<dbReference type="GO" id="GO:0005681">
    <property type="term" value="C:spliceosomal complex"/>
    <property type="evidence" value="ECO:0007669"/>
    <property type="project" value="TreeGrafter"/>
</dbReference>
<evidence type="ECO:0000256" key="6">
    <source>
        <dbReference type="SAM" id="MobiDB-lite"/>
    </source>
</evidence>
<dbReference type="GO" id="GO:0000390">
    <property type="term" value="P:spliceosomal complex disassembly"/>
    <property type="evidence" value="ECO:0007669"/>
    <property type="project" value="TreeGrafter"/>
</dbReference>
<evidence type="ECO:0000256" key="3">
    <source>
        <dbReference type="ARBA" id="ARBA00022490"/>
    </source>
</evidence>
<name>B7FQ75_PHATC</name>
<dbReference type="Proteomes" id="UP000000759">
    <property type="component" value="Chromosome 1"/>
</dbReference>
<dbReference type="GeneID" id="7196795"/>
<dbReference type="InterPro" id="IPR036869">
    <property type="entry name" value="J_dom_sf"/>
</dbReference>
<dbReference type="PROSITE" id="PS50076">
    <property type="entry name" value="DNAJ_2"/>
    <property type="match status" value="1"/>
</dbReference>
<organism evidence="8 9">
    <name type="scientific">Phaeodactylum tricornutum (strain CCAP 1055/1)</name>
    <dbReference type="NCBI Taxonomy" id="556484"/>
    <lineage>
        <taxon>Eukaryota</taxon>
        <taxon>Sar</taxon>
        <taxon>Stramenopiles</taxon>
        <taxon>Ochrophyta</taxon>
        <taxon>Bacillariophyta</taxon>
        <taxon>Bacillariophyceae</taxon>
        <taxon>Bacillariophycidae</taxon>
        <taxon>Naviculales</taxon>
        <taxon>Phaeodactylaceae</taxon>
        <taxon>Phaeodactylum</taxon>
    </lineage>
</organism>
<proteinExistence type="predicted"/>
<evidence type="ECO:0000256" key="2">
    <source>
        <dbReference type="ARBA" id="ARBA00004496"/>
    </source>
</evidence>
<reference evidence="9" key="2">
    <citation type="submission" date="2008-08" db="EMBL/GenBank/DDBJ databases">
        <authorList>
            <consortium name="Diatom Consortium"/>
            <person name="Grigoriev I."/>
            <person name="Grimwood J."/>
            <person name="Kuo A."/>
            <person name="Otillar R.P."/>
            <person name="Salamov A."/>
            <person name="Detter J.C."/>
            <person name="Lindquist E."/>
            <person name="Shapiro H."/>
            <person name="Lucas S."/>
            <person name="Glavina del Rio T."/>
            <person name="Pitluck S."/>
            <person name="Rokhsar D."/>
            <person name="Bowler C."/>
        </authorList>
    </citation>
    <scope>GENOME REANNOTATION</scope>
    <source>
        <strain evidence="9">CCAP 1055/1</strain>
    </source>
</reference>
<feature type="compositionally biased region" description="Basic and acidic residues" evidence="6">
    <location>
        <begin position="97"/>
        <end position="121"/>
    </location>
</feature>
<comment type="subcellular location">
    <subcellularLocation>
        <location evidence="2">Cytoplasm</location>
    </subcellularLocation>
    <subcellularLocation>
        <location evidence="1">Nucleus</location>
    </subcellularLocation>
</comment>
<evidence type="ECO:0000256" key="1">
    <source>
        <dbReference type="ARBA" id="ARBA00004123"/>
    </source>
</evidence>
<dbReference type="KEGG" id="pti:PHATRDRAFT_32099"/>
<gene>
    <name evidence="8" type="ORF">PHATRDRAFT_32099</name>
</gene>
<dbReference type="PANTHER" id="PTHR44313:SF1">
    <property type="entry name" value="DNAJ HOMOLOG SUBFAMILY C MEMBER 17"/>
    <property type="match status" value="1"/>
</dbReference>
<dbReference type="CDD" id="cd06257">
    <property type="entry name" value="DnaJ"/>
    <property type="match status" value="1"/>
</dbReference>
<dbReference type="PANTHER" id="PTHR44313">
    <property type="entry name" value="DNAJ HOMOLOG SUBFAMILY C MEMBER 17"/>
    <property type="match status" value="1"/>
</dbReference>
<dbReference type="AlphaFoldDB" id="B7FQ75"/>
<keyword evidence="5" id="KW-0539">Nucleus</keyword>
<keyword evidence="4" id="KW-0143">Chaperone</keyword>
<feature type="compositionally biased region" description="Basic and acidic residues" evidence="6">
    <location>
        <begin position="262"/>
        <end position="274"/>
    </location>
</feature>
<dbReference type="OrthoDB" id="10250354at2759"/>
<dbReference type="InterPro" id="IPR052094">
    <property type="entry name" value="Pre-mRNA-splicing_ERAD"/>
</dbReference>
<dbReference type="HOGENOM" id="CLU_726599_0_0_1"/>
<dbReference type="RefSeq" id="XP_002176831.1">
    <property type="nucleotide sequence ID" value="XM_002176795.1"/>
</dbReference>
<dbReference type="PRINTS" id="PR00625">
    <property type="entry name" value="JDOMAIN"/>
</dbReference>
<dbReference type="Gene3D" id="3.30.70.330">
    <property type="match status" value="1"/>
</dbReference>
<dbReference type="Gene3D" id="1.10.287.110">
    <property type="entry name" value="DnaJ domain"/>
    <property type="match status" value="1"/>
</dbReference>
<dbReference type="PaxDb" id="2850-Phatr32099"/>
<dbReference type="EMBL" id="CM000605">
    <property type="protein sequence ID" value="EEC51294.1"/>
    <property type="molecule type" value="Genomic_DNA"/>
</dbReference>
<reference evidence="8 9" key="1">
    <citation type="journal article" date="2008" name="Nature">
        <title>The Phaeodactylum genome reveals the evolutionary history of diatom genomes.</title>
        <authorList>
            <person name="Bowler C."/>
            <person name="Allen A.E."/>
            <person name="Badger J.H."/>
            <person name="Grimwood J."/>
            <person name="Jabbari K."/>
            <person name="Kuo A."/>
            <person name="Maheswari U."/>
            <person name="Martens C."/>
            <person name="Maumus F."/>
            <person name="Otillar R.P."/>
            <person name="Rayko E."/>
            <person name="Salamov A."/>
            <person name="Vandepoele K."/>
            <person name="Beszteri B."/>
            <person name="Gruber A."/>
            <person name="Heijde M."/>
            <person name="Katinka M."/>
            <person name="Mock T."/>
            <person name="Valentin K."/>
            <person name="Verret F."/>
            <person name="Berges J.A."/>
            <person name="Brownlee C."/>
            <person name="Cadoret J.P."/>
            <person name="Chiovitti A."/>
            <person name="Choi C.J."/>
            <person name="Coesel S."/>
            <person name="De Martino A."/>
            <person name="Detter J.C."/>
            <person name="Durkin C."/>
            <person name="Falciatore A."/>
            <person name="Fournet J."/>
            <person name="Haruta M."/>
            <person name="Huysman M.J."/>
            <person name="Jenkins B.D."/>
            <person name="Jiroutova K."/>
            <person name="Jorgensen R.E."/>
            <person name="Joubert Y."/>
            <person name="Kaplan A."/>
            <person name="Kroger N."/>
            <person name="Kroth P.G."/>
            <person name="La Roche J."/>
            <person name="Lindquist E."/>
            <person name="Lommer M."/>
            <person name="Martin-Jezequel V."/>
            <person name="Lopez P.J."/>
            <person name="Lucas S."/>
            <person name="Mangogna M."/>
            <person name="McGinnis K."/>
            <person name="Medlin L.K."/>
            <person name="Montsant A."/>
            <person name="Oudot-Le Secq M.P."/>
            <person name="Napoli C."/>
            <person name="Obornik M."/>
            <person name="Parker M.S."/>
            <person name="Petit J.L."/>
            <person name="Porcel B.M."/>
            <person name="Poulsen N."/>
            <person name="Robison M."/>
            <person name="Rychlewski L."/>
            <person name="Rynearson T.A."/>
            <person name="Schmutz J."/>
            <person name="Shapiro H."/>
            <person name="Siaut M."/>
            <person name="Stanley M."/>
            <person name="Sussman M.R."/>
            <person name="Taylor A.R."/>
            <person name="Vardi A."/>
            <person name="von Dassow P."/>
            <person name="Vyverman W."/>
            <person name="Willis A."/>
            <person name="Wyrwicz L.S."/>
            <person name="Rokhsar D.S."/>
            <person name="Weissenbach J."/>
            <person name="Armbrust E.V."/>
            <person name="Green B.R."/>
            <person name="Van de Peer Y."/>
            <person name="Grigoriev I.V."/>
        </authorList>
    </citation>
    <scope>NUCLEOTIDE SEQUENCE [LARGE SCALE GENOMIC DNA]</scope>
    <source>
        <strain evidence="8 9">CCAP 1055/1</strain>
    </source>
</reference>
<evidence type="ECO:0000313" key="9">
    <source>
        <dbReference type="Proteomes" id="UP000000759"/>
    </source>
</evidence>
<feature type="region of interest" description="Disordered" evidence="6">
    <location>
        <begin position="70"/>
        <end position="194"/>
    </location>
</feature>
<feature type="domain" description="J" evidence="7">
    <location>
        <begin position="12"/>
        <end position="86"/>
    </location>
</feature>
<dbReference type="InParanoid" id="B7FQ75"/>
<evidence type="ECO:0000256" key="4">
    <source>
        <dbReference type="ARBA" id="ARBA00023186"/>
    </source>
</evidence>
<keyword evidence="9" id="KW-1185">Reference proteome</keyword>
<sequence>MTSKIKGEPEKDPYDVLGIKFNASDADITRAYRKLALKFHPDKQRSTLSSAQQEKNAQDFQDIQIARAYLLDPEHAESRRNYDSKRASISARQAADAAREKGMSERRKRMRDELRQGEEQASKQPTLRPKATSRSKSENEMVDKLRKQGAEMREEYGDRAATEAAKEHARNSSQAKEVRRKQKESREDRQLRLKWSRRKIKISPSEHSLATLLSKYGMVESVEMLGSKGNSALVTFAETASCGPVVDAFAESEEMRATFVGRRRDREENSKSADDDPLEATLPRSRDTEDVDDWKTRQGAERELRRKQSHDARKPHGVEAKSRARI</sequence>